<dbReference type="EMBL" id="BBXM02000002">
    <property type="protein sequence ID" value="GIC87474.1"/>
    <property type="molecule type" value="Genomic_DNA"/>
</dbReference>
<dbReference type="Proteomes" id="UP000036893">
    <property type="component" value="Unassembled WGS sequence"/>
</dbReference>
<dbReference type="AlphaFoldDB" id="A0A8E0QM95"/>
<feature type="region of interest" description="Disordered" evidence="1">
    <location>
        <begin position="52"/>
        <end position="86"/>
    </location>
</feature>
<name>A0A8E0QM95_9EURO</name>
<protein>
    <submittedName>
        <fullName evidence="2">Uncharacterized protein</fullName>
    </submittedName>
</protein>
<sequence>GSWKVWRAGSTPSTARKATRVLSKRSPFRVWSRRAMERARQAWSSQFCAFSSGGDSGGGAGSTRGPRGSADPQGAGGASSGAPDAPDSCGICDASNAGQRGQLGGVKLVAQLDGLVWLGAAVGEADQPLPDLAVLAIGLRPPVPDPRLAKEGIDLDLVKFIDLAAPDGLVGLLDQPLDTGTEQGQQGLLGRIR</sequence>
<feature type="non-terminal residue" evidence="2">
    <location>
        <position position="193"/>
    </location>
</feature>
<evidence type="ECO:0000256" key="1">
    <source>
        <dbReference type="SAM" id="MobiDB-lite"/>
    </source>
</evidence>
<evidence type="ECO:0000313" key="3">
    <source>
        <dbReference type="Proteomes" id="UP000036893"/>
    </source>
</evidence>
<gene>
    <name evidence="2" type="ORF">Aud_003858</name>
</gene>
<reference evidence="2" key="1">
    <citation type="journal article" date="2015" name="Genome Announc.">
        <title>Draft Genome Sequence of the Pathogenic Filamentous Fungus Aspergillus udagawae Strain IFM 46973T.</title>
        <authorList>
            <person name="Kusuya Y."/>
            <person name="Takahashi-Nakaguchi A."/>
            <person name="Takahashi H."/>
            <person name="Yaguchi T."/>
        </authorList>
    </citation>
    <scope>NUCLEOTIDE SEQUENCE</scope>
    <source>
        <strain evidence="2">IFM 46973</strain>
    </source>
</reference>
<dbReference type="RefSeq" id="XP_043144740.1">
    <property type="nucleotide sequence ID" value="XM_043288805.1"/>
</dbReference>
<dbReference type="GeneID" id="66991334"/>
<proteinExistence type="predicted"/>
<feature type="compositionally biased region" description="Low complexity" evidence="1">
    <location>
        <begin position="63"/>
        <end position="73"/>
    </location>
</feature>
<comment type="caution">
    <text evidence="2">The sequence shown here is derived from an EMBL/GenBank/DDBJ whole genome shotgun (WGS) entry which is preliminary data.</text>
</comment>
<accession>A0A8E0QM95</accession>
<feature type="region of interest" description="Disordered" evidence="1">
    <location>
        <begin position="1"/>
        <end position="22"/>
    </location>
</feature>
<organism evidence="2 3">
    <name type="scientific">Aspergillus udagawae</name>
    <dbReference type="NCBI Taxonomy" id="91492"/>
    <lineage>
        <taxon>Eukaryota</taxon>
        <taxon>Fungi</taxon>
        <taxon>Dikarya</taxon>
        <taxon>Ascomycota</taxon>
        <taxon>Pezizomycotina</taxon>
        <taxon>Eurotiomycetes</taxon>
        <taxon>Eurotiomycetidae</taxon>
        <taxon>Eurotiales</taxon>
        <taxon>Aspergillaceae</taxon>
        <taxon>Aspergillus</taxon>
        <taxon>Aspergillus subgen. Fumigati</taxon>
    </lineage>
</organism>
<evidence type="ECO:0000313" key="2">
    <source>
        <dbReference type="EMBL" id="GIC87474.1"/>
    </source>
</evidence>
<reference evidence="2" key="2">
    <citation type="submission" date="2021-01" db="EMBL/GenBank/DDBJ databases">
        <title>Pan-genome distribution and transcriptional activeness of fungal secondary metabolism genes in Aspergillus section Fumigati.</title>
        <authorList>
            <person name="Takahashi H."/>
            <person name="Umemura M."/>
            <person name="Ninomiya A."/>
            <person name="Kusuya Y."/>
            <person name="Urayama S."/>
            <person name="Shimizu M."/>
            <person name="Watanabe A."/>
            <person name="Kamei K."/>
            <person name="Yaguchi T."/>
            <person name="Hagiwara D."/>
        </authorList>
    </citation>
    <scope>NUCLEOTIDE SEQUENCE</scope>
    <source>
        <strain evidence="2">IFM 46973</strain>
    </source>
</reference>